<comment type="similarity">
    <text evidence="1">Belongs to the glycosyl hydrolase 13 family.</text>
</comment>
<dbReference type="InterPro" id="IPR045857">
    <property type="entry name" value="O16G_dom_2"/>
</dbReference>
<evidence type="ECO:0000256" key="1">
    <source>
        <dbReference type="ARBA" id="ARBA00008061"/>
    </source>
</evidence>
<dbReference type="PANTHER" id="PTHR10357:SF222">
    <property type="entry name" value="MALTASE MALT (AFU_ORTHOLOGUE AFUA_8G07070)"/>
    <property type="match status" value="1"/>
</dbReference>
<evidence type="ECO:0000259" key="5">
    <source>
        <dbReference type="SMART" id="SM00642"/>
    </source>
</evidence>
<dbReference type="PANTHER" id="PTHR10357">
    <property type="entry name" value="ALPHA-AMYLASE FAMILY MEMBER"/>
    <property type="match status" value="1"/>
</dbReference>
<dbReference type="SMART" id="SM00642">
    <property type="entry name" value="Aamy"/>
    <property type="match status" value="1"/>
</dbReference>
<keyword evidence="4" id="KW-0462">Maltose metabolism</keyword>
<evidence type="ECO:0000313" key="6">
    <source>
        <dbReference type="EMBL" id="KAF4458723.1"/>
    </source>
</evidence>
<dbReference type="GO" id="GO:0000025">
    <property type="term" value="P:maltose catabolic process"/>
    <property type="evidence" value="ECO:0007669"/>
    <property type="project" value="TreeGrafter"/>
</dbReference>
<dbReference type="Proteomes" id="UP000554235">
    <property type="component" value="Unassembled WGS sequence"/>
</dbReference>
<name>A0A8H4KZJ9_9HYPO</name>
<evidence type="ECO:0000256" key="2">
    <source>
        <dbReference type="ARBA" id="ARBA00022801"/>
    </source>
</evidence>
<keyword evidence="3" id="KW-0326">Glycosidase</keyword>
<dbReference type="GO" id="GO:0033934">
    <property type="term" value="F:glucan 1,4-alpha-maltotriohydrolase activity"/>
    <property type="evidence" value="ECO:0007669"/>
    <property type="project" value="TreeGrafter"/>
</dbReference>
<dbReference type="GO" id="GO:0004575">
    <property type="term" value="F:sucrose alpha-glucosidase activity"/>
    <property type="evidence" value="ECO:0007669"/>
    <property type="project" value="TreeGrafter"/>
</dbReference>
<dbReference type="GO" id="GO:0005987">
    <property type="term" value="P:sucrose catabolic process"/>
    <property type="evidence" value="ECO:0007669"/>
    <property type="project" value="TreeGrafter"/>
</dbReference>
<dbReference type="SUPFAM" id="SSF51445">
    <property type="entry name" value="(Trans)glycosidases"/>
    <property type="match status" value="1"/>
</dbReference>
<dbReference type="OrthoDB" id="1740265at2759"/>
<evidence type="ECO:0000256" key="3">
    <source>
        <dbReference type="ARBA" id="ARBA00023295"/>
    </source>
</evidence>
<gene>
    <name evidence="6" type="ORF">FALBO_14533</name>
</gene>
<reference evidence="6 7" key="1">
    <citation type="submission" date="2020-01" db="EMBL/GenBank/DDBJ databases">
        <title>Identification and distribution of gene clusters putatively required for synthesis of sphingolipid metabolism inhibitors in phylogenetically diverse species of the filamentous fungus Fusarium.</title>
        <authorList>
            <person name="Kim H.-S."/>
            <person name="Busman M."/>
            <person name="Brown D.W."/>
            <person name="Divon H."/>
            <person name="Uhlig S."/>
            <person name="Proctor R.H."/>
        </authorList>
    </citation>
    <scope>NUCLEOTIDE SEQUENCE [LARGE SCALE GENOMIC DNA]</scope>
    <source>
        <strain evidence="6 7">NRRL 20459</strain>
    </source>
</reference>
<dbReference type="GO" id="GO:0004556">
    <property type="term" value="F:alpha-amylase activity"/>
    <property type="evidence" value="ECO:0007669"/>
    <property type="project" value="TreeGrafter"/>
</dbReference>
<dbReference type="Pfam" id="PF00128">
    <property type="entry name" value="Alpha-amylase"/>
    <property type="match status" value="1"/>
</dbReference>
<dbReference type="InterPro" id="IPR006047">
    <property type="entry name" value="GH13_cat_dom"/>
</dbReference>
<dbReference type="FunFam" id="3.90.400.10:FF:000002">
    <property type="entry name" value="Sucrose isomerase"/>
    <property type="match status" value="1"/>
</dbReference>
<dbReference type="Gene3D" id="3.20.20.80">
    <property type="entry name" value="Glycosidases"/>
    <property type="match status" value="2"/>
</dbReference>
<dbReference type="EMBL" id="JAADYS010002371">
    <property type="protein sequence ID" value="KAF4458723.1"/>
    <property type="molecule type" value="Genomic_DNA"/>
</dbReference>
<evidence type="ECO:0000313" key="7">
    <source>
        <dbReference type="Proteomes" id="UP000554235"/>
    </source>
</evidence>
<keyword evidence="2" id="KW-0378">Hydrolase</keyword>
<dbReference type="GO" id="GO:0004574">
    <property type="term" value="F:oligo-1,6-glucosidase activity"/>
    <property type="evidence" value="ECO:0007669"/>
    <property type="project" value="TreeGrafter"/>
</dbReference>
<protein>
    <submittedName>
        <fullName evidence="6">Alpha amylase</fullName>
    </submittedName>
</protein>
<feature type="domain" description="Glycosyl hydrolase family 13 catalytic" evidence="5">
    <location>
        <begin position="1"/>
        <end position="303"/>
    </location>
</feature>
<sequence length="581" mass="67443">MLDLVVNHTSDQHAWFKESRSSRTNPKSDWYIWRPPRFCPATETRLAPNNWRSCFGTGSAWQWDEVRQEYYLHLYAKEMPDLNWENEECRKAIFESAMQTWLKKGIDGFRVDTVNLYSKRPSLPDAPIIDPASDYQFDPTMYCNGPRIHEFIGEMNAVLSRYNAITVGELPATPDPSKVLEFVRASRKQLSMVFQFDIVELDSNVSDRFDVTFPSFTLSQFKAAVAKTQRLIEGTDGWTTVFLESHDLARSVSRFASDDSKHREHSAKMVALMQSIKEKHGDDALRLDKAFTGLQHLARDHARIPMAWDGDSRFGGFSDPANGNITEPWMKPHPLAKLINVKSQVKDPDSVYSFWRRALRFRKENSDLCVYANYKSLQPDDEDTMMFAKYTSQHAQDIALVILNFTTMQKEWHVPEAAELGLEPNTVINLDLVISTYGEERKARPLAPLEGQKMPTEDFRWSGDWFYSDIGGTLAMSRGIFLDQYLIEKLQPAVFMPWNGQLHREDMHIVQLATVEMKRGTGLQMIYRDVDENHQKWTDEKDSFDILRSKEHYWYHKAELSCVIEPKVGEGKIYLPWRWYL</sequence>
<accession>A0A8H4KZJ9</accession>
<evidence type="ECO:0000256" key="4">
    <source>
        <dbReference type="ARBA" id="ARBA00026248"/>
    </source>
</evidence>
<dbReference type="AlphaFoldDB" id="A0A8H4KZJ9"/>
<dbReference type="InterPro" id="IPR017853">
    <property type="entry name" value="GH"/>
</dbReference>
<comment type="caution">
    <text evidence="6">The sequence shown here is derived from an EMBL/GenBank/DDBJ whole genome shotgun (WGS) entry which is preliminary data.</text>
</comment>
<dbReference type="Gene3D" id="3.90.400.10">
    <property type="entry name" value="Oligo-1,6-glucosidase, Domain 2"/>
    <property type="match status" value="1"/>
</dbReference>
<proteinExistence type="inferred from homology"/>
<organism evidence="6 7">
    <name type="scientific">Fusarium albosuccineum</name>
    <dbReference type="NCBI Taxonomy" id="1237068"/>
    <lineage>
        <taxon>Eukaryota</taxon>
        <taxon>Fungi</taxon>
        <taxon>Dikarya</taxon>
        <taxon>Ascomycota</taxon>
        <taxon>Pezizomycotina</taxon>
        <taxon>Sordariomycetes</taxon>
        <taxon>Hypocreomycetidae</taxon>
        <taxon>Hypocreales</taxon>
        <taxon>Nectriaceae</taxon>
        <taxon>Fusarium</taxon>
        <taxon>Fusarium decemcellulare species complex</taxon>
    </lineage>
</organism>
<keyword evidence="7" id="KW-1185">Reference proteome</keyword>
<dbReference type="FunFam" id="3.20.20.80:FF:000087">
    <property type="entry name" value="Oligo-1,6-glucosidase IMA1"/>
    <property type="match status" value="1"/>
</dbReference>